<dbReference type="InterPro" id="IPR040336">
    <property type="entry name" value="At1g61900-like"/>
</dbReference>
<organism evidence="3 4">
    <name type="scientific">Ananas comosus</name>
    <name type="common">Pineapple</name>
    <name type="synonym">Ananas ananas</name>
    <dbReference type="NCBI Taxonomy" id="4615"/>
    <lineage>
        <taxon>Eukaryota</taxon>
        <taxon>Viridiplantae</taxon>
        <taxon>Streptophyta</taxon>
        <taxon>Embryophyta</taxon>
        <taxon>Tracheophyta</taxon>
        <taxon>Spermatophyta</taxon>
        <taxon>Magnoliopsida</taxon>
        <taxon>Liliopsida</taxon>
        <taxon>Poales</taxon>
        <taxon>Bromeliaceae</taxon>
        <taxon>Bromelioideae</taxon>
        <taxon>Ananas</taxon>
    </lineage>
</organism>
<dbReference type="Pfam" id="PF26584">
    <property type="entry name" value="At1g61900"/>
    <property type="match status" value="1"/>
</dbReference>
<gene>
    <name evidence="3" type="ORF">ACMD2_25960</name>
</gene>
<dbReference type="STRING" id="4615.A0A199V5Z2"/>
<evidence type="ECO:0000259" key="2">
    <source>
        <dbReference type="Pfam" id="PF26584"/>
    </source>
</evidence>
<protein>
    <submittedName>
        <fullName evidence="3">Putative GPI-anchored protein</fullName>
    </submittedName>
</protein>
<evidence type="ECO:0000313" key="3">
    <source>
        <dbReference type="EMBL" id="OAY72502.1"/>
    </source>
</evidence>
<dbReference type="Pfam" id="PF19160">
    <property type="entry name" value="SPARK"/>
    <property type="match status" value="1"/>
</dbReference>
<dbReference type="EMBL" id="LSRQ01003077">
    <property type="protein sequence ID" value="OAY72502.1"/>
    <property type="molecule type" value="Genomic_DNA"/>
</dbReference>
<dbReference type="PANTHER" id="PTHR33831">
    <property type="entry name" value="GPI-ANCHORED PROTEIN"/>
    <property type="match status" value="1"/>
</dbReference>
<dbReference type="InterPro" id="IPR043891">
    <property type="entry name" value="SPARK"/>
</dbReference>
<evidence type="ECO:0000259" key="1">
    <source>
        <dbReference type="Pfam" id="PF19160"/>
    </source>
</evidence>
<feature type="domain" description="SPARK" evidence="1">
    <location>
        <begin position="119"/>
        <end position="262"/>
    </location>
</feature>
<proteinExistence type="predicted"/>
<accession>A0A199V5Z2</accession>
<reference evidence="3 4" key="1">
    <citation type="journal article" date="2016" name="DNA Res.">
        <title>The draft genome of MD-2 pineapple using hybrid error correction of long reads.</title>
        <authorList>
            <person name="Redwan R.M."/>
            <person name="Saidin A."/>
            <person name="Kumar S.V."/>
        </authorList>
    </citation>
    <scope>NUCLEOTIDE SEQUENCE [LARGE SCALE GENOMIC DNA]</scope>
    <source>
        <strain evidence="4">cv. MD2</strain>
        <tissue evidence="3">Leaf</tissue>
    </source>
</reference>
<dbReference type="AlphaFoldDB" id="A0A199V5Z2"/>
<dbReference type="GO" id="GO:0005886">
    <property type="term" value="C:plasma membrane"/>
    <property type="evidence" value="ECO:0007669"/>
    <property type="project" value="TreeGrafter"/>
</dbReference>
<feature type="non-terminal residue" evidence="3">
    <location>
        <position position="1"/>
    </location>
</feature>
<sequence>ISCYPVLYDVLYETQINNQLSACCFMLKDMENLTAGSYLQGSLYHRLILLTICLCGLQDVVSQKTELQPNDKFMLSDPPIGLFDPIEISPAVVPRNPYPIEPFSPMYPSFPTTYNPVLTGKCPMNFSSISDIMEITASDCSVPLASFVGNVICCPQFNSLLHIFQGAYSSESNTLVLNQAAANDCFSDVITILASRGANSSIPSLCSVKPLNLTGGSCPVKDINDFEKAVNVTRLLDSCSNIDRLKECCRPACQPAIMEAALKISFGGTSMLDNTNLPGSASSIDVVSDCKGVVYAWLSRKLSSEAANTAFRILSGCKVNKVCPLDLKEPSSVIESCRGATSSSSSCCASLNMYIATLQKQMLITNRQAINCATLFGSMLQKAGVKANIYDLCEVDLKDFSLQGCLLRSLPEDIVFDNVTGFSFTCDLTDNIAAPWPSSSSISSLPLCAPEMSLPAFPVPQTSGISGNSGNLMRILLPLLYLVLVLK</sequence>
<dbReference type="Proteomes" id="UP000092600">
    <property type="component" value="Unassembled WGS sequence"/>
</dbReference>
<comment type="caution">
    <text evidence="3">The sequence shown here is derived from an EMBL/GenBank/DDBJ whole genome shotgun (WGS) entry which is preliminary data.</text>
</comment>
<dbReference type="InterPro" id="IPR059003">
    <property type="entry name" value="At1g61900_C"/>
</dbReference>
<name>A0A199V5Z2_ANACO</name>
<feature type="domain" description="At1g61900-like C-terminal" evidence="2">
    <location>
        <begin position="321"/>
        <end position="394"/>
    </location>
</feature>
<evidence type="ECO:0000313" key="4">
    <source>
        <dbReference type="Proteomes" id="UP000092600"/>
    </source>
</evidence>
<dbReference type="PANTHER" id="PTHR33831:SF4">
    <property type="entry name" value="GPI-ANCHORED PROTEIN"/>
    <property type="match status" value="1"/>
</dbReference>